<dbReference type="EMBL" id="CAFBMH010000169">
    <property type="protein sequence ID" value="CAB4934842.1"/>
    <property type="molecule type" value="Genomic_DNA"/>
</dbReference>
<evidence type="ECO:0000313" key="1">
    <source>
        <dbReference type="EMBL" id="CAB4750229.1"/>
    </source>
</evidence>
<dbReference type="EMBL" id="CAEZYR010000063">
    <property type="protein sequence ID" value="CAB4750229.1"/>
    <property type="molecule type" value="Genomic_DNA"/>
</dbReference>
<reference evidence="1" key="1">
    <citation type="submission" date="2020-05" db="EMBL/GenBank/DDBJ databases">
        <authorList>
            <person name="Chiriac C."/>
            <person name="Salcher M."/>
            <person name="Ghai R."/>
            <person name="Kavagutti S V."/>
        </authorList>
    </citation>
    <scope>NUCLEOTIDE SEQUENCE</scope>
</reference>
<dbReference type="EMBL" id="CAFABA010000006">
    <property type="protein sequence ID" value="CAB4814670.1"/>
    <property type="molecule type" value="Genomic_DNA"/>
</dbReference>
<proteinExistence type="predicted"/>
<evidence type="ECO:0000313" key="2">
    <source>
        <dbReference type="EMBL" id="CAB4814670.1"/>
    </source>
</evidence>
<gene>
    <name evidence="1" type="ORF">UFOPK2754_01762</name>
    <name evidence="2" type="ORF">UFOPK3139_00256</name>
    <name evidence="3" type="ORF">UFOPK3543_02889</name>
</gene>
<protein>
    <submittedName>
        <fullName evidence="1">Unannotated protein</fullName>
    </submittedName>
</protein>
<organism evidence="1">
    <name type="scientific">freshwater metagenome</name>
    <dbReference type="NCBI Taxonomy" id="449393"/>
    <lineage>
        <taxon>unclassified sequences</taxon>
        <taxon>metagenomes</taxon>
        <taxon>ecological metagenomes</taxon>
    </lineage>
</organism>
<dbReference type="Pfam" id="PF08811">
    <property type="entry name" value="DUF1800"/>
    <property type="match status" value="1"/>
</dbReference>
<dbReference type="InterPro" id="IPR014917">
    <property type="entry name" value="DUF1800"/>
</dbReference>
<accession>A0A6J6TVG2</accession>
<name>A0A6J6TVG2_9ZZZZ</name>
<sequence length="465" mass="51038">MATLSSSDAAHFLRRVGFGGTTSEIAAYTGLTREAAVAQAMDFTAAPAVVPPADLANENQWWAHSNAIDWWLHRMADTTHPLQEKITLFWHNHFCTGQSAISSMADMFTQNQLFRPAGPGNATGVGLGNFRDLTREVSFGGAMLVYLNNDTNVKGREQENFARELMELFTVGVGHYTEADVVAMAKAWTGHNIIGWVTDHNDTTYRFYPTKHDNTNKSLFGGSSSLLYGAQPRNWNALETIEELVFGLKQADTARYVARKMYKFFIGDSPSDAAVQDLATAWIAGGMEIAALVQATLLHADFWAAESRYAIVRSPIDWIVATLRRTGYRFKVNSAEGRNFIEGMGQVPFDPPNVAGWKMNGYWLSTATAWARGNFSSWMRWKVAVGGDLATQLLPLKAAANGKVALTAADAITTLFDYLGIADPSPATRARFEAWYTSANTSTNGWSIRGNALMIGLVSPDFQLA</sequence>
<evidence type="ECO:0000313" key="3">
    <source>
        <dbReference type="EMBL" id="CAB4934842.1"/>
    </source>
</evidence>
<dbReference type="AlphaFoldDB" id="A0A6J6TVG2"/>